<evidence type="ECO:0000313" key="4">
    <source>
        <dbReference type="Proteomes" id="UP000246058"/>
    </source>
</evidence>
<dbReference type="EMBL" id="CP029551">
    <property type="protein sequence ID" value="AWN36549.1"/>
    <property type="molecule type" value="Genomic_DNA"/>
</dbReference>
<evidence type="ECO:0000256" key="1">
    <source>
        <dbReference type="SAM" id="MobiDB-lite"/>
    </source>
</evidence>
<gene>
    <name evidence="3" type="ORF">DK427_13085</name>
</gene>
<dbReference type="GO" id="GO:0016740">
    <property type="term" value="F:transferase activity"/>
    <property type="evidence" value="ECO:0007669"/>
    <property type="project" value="UniProtKB-KW"/>
</dbReference>
<keyword evidence="4" id="KW-1185">Reference proteome</keyword>
<dbReference type="Proteomes" id="UP000246058">
    <property type="component" value="Chromosome"/>
</dbReference>
<dbReference type="InterPro" id="IPR023296">
    <property type="entry name" value="Glyco_hydro_beta-prop_sf"/>
</dbReference>
<keyword evidence="3" id="KW-0808">Transferase</keyword>
<dbReference type="AlphaFoldDB" id="A0A2U8VRZ2"/>
<name>A0A2U8VRZ2_9HYPH</name>
<proteinExistence type="predicted"/>
<reference evidence="3 4" key="1">
    <citation type="submission" date="2018-05" db="EMBL/GenBank/DDBJ databases">
        <title>Complete Genome Sequence of Methylobacterium sp. 17Sr1-43.</title>
        <authorList>
            <person name="Srinivasan S."/>
        </authorList>
    </citation>
    <scope>NUCLEOTIDE SEQUENCE [LARGE SCALE GENOMIC DNA]</scope>
    <source>
        <strain evidence="3 4">17Sr1-43</strain>
    </source>
</reference>
<feature type="region of interest" description="Disordered" evidence="1">
    <location>
        <begin position="72"/>
        <end position="95"/>
    </location>
</feature>
<evidence type="ECO:0000259" key="2">
    <source>
        <dbReference type="Pfam" id="PF24793"/>
    </source>
</evidence>
<sequence length="500" mass="53938">MTIEDSFAVRAADPGPCATPVLRLPRGGLRHWHLRLVAGLRAAGAAPRVAWTEAEPPPAGMETLFALERLLQPRPGPRPSEGTTPGAAELPEDDGTGSVRIALPGAAEAGAAAWTILFDGRPGEAGLLQALLRGGAPLVEVVGGGAVLAAGRPSVEAAANLCEAYEAVTARLTPILAAALLRPTPSAPAAPRPDRGRPLAAHALRRLGRMLARRLYHLCFYAPHWRTGWRFSRGATVWDSAELGGEPWRVLPDPGHRFYADPFLFHWQGRTHLFVEDLDHRTGKGVISAVAFGPEGPRGAPEPVLEEPFHLSYPFVFAHDGAVWMIPETSQNRTVSLYRADPYPHRWVRVRDLLTDLVASDATPIRFAGRWWMFATLHDGAGAHSDMLGLFLADDLVGPWRPHRANPPLIDAGAARPAGAMMVRDGRLWRPVQDCTRLYGGALGLAEVTMLTETAFAQTVRARIAPGPAWPGRRLHTLNAAAGIEVIDGSAAPLRLFHRP</sequence>
<dbReference type="SUPFAM" id="SSF75005">
    <property type="entry name" value="Arabinanase/levansucrase/invertase"/>
    <property type="match status" value="1"/>
</dbReference>
<accession>A0A2U8VRZ2</accession>
<organism evidence="3 4">
    <name type="scientific">Methylobacterium radiodurans</name>
    <dbReference type="NCBI Taxonomy" id="2202828"/>
    <lineage>
        <taxon>Bacteria</taxon>
        <taxon>Pseudomonadati</taxon>
        <taxon>Pseudomonadota</taxon>
        <taxon>Alphaproteobacteria</taxon>
        <taxon>Hyphomicrobiales</taxon>
        <taxon>Methylobacteriaceae</taxon>
        <taxon>Methylobacterium</taxon>
    </lineage>
</organism>
<feature type="domain" description="Glucosamine inositolphosphorylceramide transferase 1 N-terminal" evidence="2">
    <location>
        <begin position="257"/>
        <end position="480"/>
    </location>
</feature>
<dbReference type="OrthoDB" id="3771157at2"/>
<dbReference type="RefSeq" id="WP_109951650.1">
    <property type="nucleotide sequence ID" value="NZ_CP029551.1"/>
</dbReference>
<dbReference type="Gene3D" id="2.115.10.20">
    <property type="entry name" value="Glycosyl hydrolase domain, family 43"/>
    <property type="match status" value="1"/>
</dbReference>
<dbReference type="Pfam" id="PF24793">
    <property type="entry name" value="GINT1_N"/>
    <property type="match status" value="1"/>
</dbReference>
<protein>
    <submittedName>
        <fullName evidence="3">Formyl transferase</fullName>
    </submittedName>
</protein>
<dbReference type="KEGG" id="meti:DK427_13085"/>
<dbReference type="InterPro" id="IPR056442">
    <property type="entry name" value="GINT1_N"/>
</dbReference>
<evidence type="ECO:0000313" key="3">
    <source>
        <dbReference type="EMBL" id="AWN36549.1"/>
    </source>
</evidence>